<organism evidence="1">
    <name type="scientific">Fagus sylvatica</name>
    <name type="common">Beechnut</name>
    <dbReference type="NCBI Taxonomy" id="28930"/>
    <lineage>
        <taxon>Eukaryota</taxon>
        <taxon>Viridiplantae</taxon>
        <taxon>Streptophyta</taxon>
        <taxon>Embryophyta</taxon>
        <taxon>Tracheophyta</taxon>
        <taxon>Spermatophyta</taxon>
        <taxon>Magnoliopsida</taxon>
        <taxon>eudicotyledons</taxon>
        <taxon>Gunneridae</taxon>
        <taxon>Pentapetalae</taxon>
        <taxon>rosids</taxon>
        <taxon>fabids</taxon>
        <taxon>Fagales</taxon>
        <taxon>Fagaceae</taxon>
        <taxon>Fagus</taxon>
    </lineage>
</organism>
<sequence>MSRRSGSRGHSSASSSSNAAVMDLYPVDERFSLNWWMQQLTLGEDITILFQPEQHLSYRAQNGELKNLIGVAIWVKGRAPLGTGRRALASEWRMRLHYRLFVPSCLEATLRRSSNGATSADLLSLMHAFTEASQTTIEEATRMARAFLLYLTSCIVQLGWGGPRQPLCRLPLPFLLVLEGSSREHLQEFFDGLTPEQITWNAWVGVRAFYMAERVTRQLGKNEDLMPVPPLQFTLFTYEAPDEVILLWRPSIPMLDWLDEDGDFEDLCETAITRHTDALGYPVPEDARAATHADLNYMLQLCGNMKAMMTDLSRDLFSRPSGQQQWRCELCPMMEEFGAIMGISNFDQILLPPKHVDPILLLDEVLSIPYRLGSSWSMNDGFDLHTLVDHFSEAVDEECYPEALVVVVLASFFLIGDFFEIDTVVLDVIGRMNRENPVPMILGET</sequence>
<dbReference type="EMBL" id="OIVN01000965">
    <property type="protein sequence ID" value="SPC88008.1"/>
    <property type="molecule type" value="Genomic_DNA"/>
</dbReference>
<name>A0A2N9FLD0_FAGSY</name>
<accession>A0A2N9FLD0</accession>
<dbReference type="AlphaFoldDB" id="A0A2N9FLD0"/>
<gene>
    <name evidence="1" type="ORF">FSB_LOCUS15890</name>
</gene>
<reference evidence="1" key="1">
    <citation type="submission" date="2018-02" db="EMBL/GenBank/DDBJ databases">
        <authorList>
            <person name="Cohen D.B."/>
            <person name="Kent A.D."/>
        </authorList>
    </citation>
    <scope>NUCLEOTIDE SEQUENCE</scope>
</reference>
<proteinExistence type="predicted"/>
<evidence type="ECO:0000313" key="1">
    <source>
        <dbReference type="EMBL" id="SPC88008.1"/>
    </source>
</evidence>
<protein>
    <submittedName>
        <fullName evidence="1">Uncharacterized protein</fullName>
    </submittedName>
</protein>